<accession>A0A3A8Q3T5</accession>
<proteinExistence type="predicted"/>
<dbReference type="Proteomes" id="UP000272888">
    <property type="component" value="Unassembled WGS sequence"/>
</dbReference>
<keyword evidence="2" id="KW-1185">Reference proteome</keyword>
<evidence type="ECO:0000313" key="1">
    <source>
        <dbReference type="EMBL" id="RKH62758.1"/>
    </source>
</evidence>
<organism evidence="1 2">
    <name type="scientific">Corallococcus llansteffanensis</name>
    <dbReference type="NCBI Taxonomy" id="2316731"/>
    <lineage>
        <taxon>Bacteria</taxon>
        <taxon>Pseudomonadati</taxon>
        <taxon>Myxococcota</taxon>
        <taxon>Myxococcia</taxon>
        <taxon>Myxococcales</taxon>
        <taxon>Cystobacterineae</taxon>
        <taxon>Myxococcaceae</taxon>
        <taxon>Corallococcus</taxon>
    </lineage>
</organism>
<comment type="caution">
    <text evidence="1">The sequence shown here is derived from an EMBL/GenBank/DDBJ whole genome shotgun (WGS) entry which is preliminary data.</text>
</comment>
<sequence>MTSGSRVCTGGLGYSLECFASQREEACGADTSPQSCLVYGTCQHPDFGKIRGTYTQTVSIPDDPGHSCQDAADAHLAQLSPADRAGVTYVIGPLGGGGESLKEGGFLADAAFFGASPVAAPILPTRPCVIIYSNYPNAAVATGTGPQCGQSITSCAPACVNHQTCQHPDFGMATVTSLVPFFVSGLQGGSCDLAAQNYIFYQLPPHQQGATYTYTSEPYSDGESEGIRCDVTFTYPEYKYGTGPQCGTAVGPCSASSLSPVYKSCRASAHGLAPSDADCGPGFSGTTTVPPNTPQAAVEAQAQAQWAASGTLGSPVYDEPIFCTQCRAPFFLGRTDVQKRVYTAAALFKNNPKLHILAGTAYFLARQNPGMSAANLTTHLNSVSVALNSYAYDPTRDASGPLVRLVIRMLSRAEPGLAASPVARDALRAYSRGLLGTMNTGLSQQQLAESAHEHVGQYGRGEEFILGAWDQLFDTTLGSTALATAVNTGIIGTTLGIHTDTDARSMLDLYRMEPLRTFVINHWQSDGSIEATEAEVRQLVTDASTAGLDVAKQYATVLYTLNAAEQRWRDRTALRPAGAPSALAAASATTLTPEEEFKQILEQAKKDRTRVKDATTGVREGVSGALGLASMLLRGFEQGELAGDIARFSSALNTTLQAIAGYTESSIKIADTLTGALGLGVKGFQVISAAVFTGQMVAAVVQFLSILSGGNQPTPEQLILKEVKELRQFVGEVRVQMLSRFDRIDRKLNFIYAEMMSRFDLVDWQLGLLNQDLQETQSALFNLNSNLNRMERDIFVALEENARQPFRLGVDHYLQWDAYHPSPMPNAPDYTNAEPLFFSWAKTEALGETLAGAYGRDYSDAGILVSLTTHTVAHNINYLAQLPGRWPPLSALSDKRLVSPKDWGNGAEAYARLTEEQAAYAAAQPMTHHGEIITEGEKLDAALRNIGKPLFGALHDRYTGDWDAMKAAINGAESVWRNDPLKKLYGIDLWGGPDQQPSQHALTPGVKEVVRCEGDGKWPDGDGDNAPDQIGLALTVWRYDALRALLIADNLDLEGAQLDVCATTRWQLHSSQPTGLGTYYELKYWLRPTVYVRYRYWDAATSAVKSEFVFAHSFSPTTELVDIVRQDRIPTYNPNATVSPDKALVQNWGAISALPSSNASLLSTTLRDLVRPKVAARLVREQQDFYASIALRVKQPGDALNGYAQRLTGTQLLWKAYVTLGLPLSVEHDDGLRALLYGDDAVMSGWDVDDEDTVDDDLSDLYALFAVTLSPPAENLIIKLDTEVKGRAQRLRALVDAIYDNQASSGGSEASAWTESTLLHLRLSNPH</sequence>
<protein>
    <submittedName>
        <fullName evidence="1">Uncharacterized protein</fullName>
    </submittedName>
</protein>
<dbReference type="EMBL" id="RAWB01000074">
    <property type="protein sequence ID" value="RKH62758.1"/>
    <property type="molecule type" value="Genomic_DNA"/>
</dbReference>
<gene>
    <name evidence="1" type="ORF">D7V93_09645</name>
</gene>
<name>A0A3A8Q3T5_9BACT</name>
<evidence type="ECO:0000313" key="2">
    <source>
        <dbReference type="Proteomes" id="UP000272888"/>
    </source>
</evidence>
<reference evidence="2" key="1">
    <citation type="submission" date="2018-09" db="EMBL/GenBank/DDBJ databases">
        <authorList>
            <person name="Livingstone P.G."/>
            <person name="Whitworth D.E."/>
        </authorList>
    </citation>
    <scope>NUCLEOTIDE SEQUENCE [LARGE SCALE GENOMIC DNA]</scope>
    <source>
        <strain evidence="2">CA051B</strain>
    </source>
</reference>